<evidence type="ECO:0000256" key="1">
    <source>
        <dbReference type="SAM" id="SignalP"/>
    </source>
</evidence>
<dbReference type="Proteomes" id="UP000831796">
    <property type="component" value="Chromosome"/>
</dbReference>
<dbReference type="AlphaFoldDB" id="A0A8T9Q6R2"/>
<dbReference type="RefSeq" id="WP_244676608.1">
    <property type="nucleotide sequence ID" value="NZ_CP095046.1"/>
</dbReference>
<dbReference type="EMBL" id="CP095046">
    <property type="protein sequence ID" value="UOQ73254.1"/>
    <property type="molecule type" value="Genomic_DNA"/>
</dbReference>
<evidence type="ECO:0000313" key="3">
    <source>
        <dbReference type="Proteomes" id="UP000831796"/>
    </source>
</evidence>
<proteinExistence type="predicted"/>
<name>A0A8T9Q6R2_9BACT</name>
<protein>
    <submittedName>
        <fullName evidence="2">Uncharacterized protein</fullName>
    </submittedName>
</protein>
<evidence type="ECO:0000313" key="2">
    <source>
        <dbReference type="EMBL" id="UOQ73254.1"/>
    </source>
</evidence>
<sequence>MRFLLPCLLVLSCLLTVLPGCEPKEDLFTTDPGAKLEFSADTVLFDTVFTQVGTVTKRLWVYNRNSRAVKVEQISVLNPAVSEYSLIVNGDAGPVANNVEIRGKDSLLVLVRAKLGPGGAQPEGKPFLIADQLRFKTNGNDQQVELVAYGQNAFFHRGVLACNEVWRKDKPHVLPSSVLVPAGCVLTIEAGARVYAHAGAAIIVKGTLRVNPDYAPTGPIKPTDPNIVRFSGDRLEPFYNEVPGQWAGIQFDSVSSRNNLIRYAEIKNAGFGLLVYNPGNQQPRPG</sequence>
<keyword evidence="1" id="KW-0732">Signal</keyword>
<organism evidence="2 3">
    <name type="scientific">Hymenobacter cellulosilyticus</name>
    <dbReference type="NCBI Taxonomy" id="2932248"/>
    <lineage>
        <taxon>Bacteria</taxon>
        <taxon>Pseudomonadati</taxon>
        <taxon>Bacteroidota</taxon>
        <taxon>Cytophagia</taxon>
        <taxon>Cytophagales</taxon>
        <taxon>Hymenobacteraceae</taxon>
        <taxon>Hymenobacter</taxon>
    </lineage>
</organism>
<dbReference type="KEGG" id="hcu:MUN79_04600"/>
<feature type="signal peptide" evidence="1">
    <location>
        <begin position="1"/>
        <end position="19"/>
    </location>
</feature>
<gene>
    <name evidence="2" type="ORF">MUN79_04600</name>
</gene>
<accession>A0A8T9Q6R2</accession>
<keyword evidence="3" id="KW-1185">Reference proteome</keyword>
<reference evidence="2" key="1">
    <citation type="submission" date="2022-04" db="EMBL/GenBank/DDBJ databases">
        <title>Hymenobacter sp. isolated from the air.</title>
        <authorList>
            <person name="Won M."/>
            <person name="Lee C.-M."/>
            <person name="Woen H.-Y."/>
            <person name="Kwon S.-W."/>
        </authorList>
    </citation>
    <scope>NUCLEOTIDE SEQUENCE</scope>
    <source>
        <strain evidence="2">5116S-3</strain>
    </source>
</reference>
<feature type="chain" id="PRO_5035879698" evidence="1">
    <location>
        <begin position="20"/>
        <end position="286"/>
    </location>
</feature>